<evidence type="ECO:0000313" key="3">
    <source>
        <dbReference type="EMBL" id="KAJ7039425.1"/>
    </source>
</evidence>
<feature type="region of interest" description="Disordered" evidence="1">
    <location>
        <begin position="170"/>
        <end position="206"/>
    </location>
</feature>
<protein>
    <recommendedName>
        <fullName evidence="2">Ribonuclease H1 N-terminal domain-containing protein</fullName>
    </recommendedName>
</protein>
<gene>
    <name evidence="3" type="ORF">C8F04DRAFT_1178966</name>
</gene>
<feature type="compositionally biased region" description="Basic and acidic residues" evidence="1">
    <location>
        <begin position="412"/>
        <end position="421"/>
    </location>
</feature>
<proteinExistence type="predicted"/>
<dbReference type="Pfam" id="PF01693">
    <property type="entry name" value="Cauli_VI"/>
    <property type="match status" value="1"/>
</dbReference>
<reference evidence="3" key="1">
    <citation type="submission" date="2023-03" db="EMBL/GenBank/DDBJ databases">
        <title>Massive genome expansion in bonnet fungi (Mycena s.s.) driven by repeated elements and novel gene families across ecological guilds.</title>
        <authorList>
            <consortium name="Lawrence Berkeley National Laboratory"/>
            <person name="Harder C.B."/>
            <person name="Miyauchi S."/>
            <person name="Viragh M."/>
            <person name="Kuo A."/>
            <person name="Thoen E."/>
            <person name="Andreopoulos B."/>
            <person name="Lu D."/>
            <person name="Skrede I."/>
            <person name="Drula E."/>
            <person name="Henrissat B."/>
            <person name="Morin E."/>
            <person name="Kohler A."/>
            <person name="Barry K."/>
            <person name="LaButti K."/>
            <person name="Morin E."/>
            <person name="Salamov A."/>
            <person name="Lipzen A."/>
            <person name="Mereny Z."/>
            <person name="Hegedus B."/>
            <person name="Baldrian P."/>
            <person name="Stursova M."/>
            <person name="Weitz H."/>
            <person name="Taylor A."/>
            <person name="Grigoriev I.V."/>
            <person name="Nagy L.G."/>
            <person name="Martin F."/>
            <person name="Kauserud H."/>
        </authorList>
    </citation>
    <scope>NUCLEOTIDE SEQUENCE</scope>
    <source>
        <strain evidence="3">CBHHK200</strain>
    </source>
</reference>
<evidence type="ECO:0000259" key="2">
    <source>
        <dbReference type="Pfam" id="PF01693"/>
    </source>
</evidence>
<dbReference type="Proteomes" id="UP001218188">
    <property type="component" value="Unassembled WGS sequence"/>
</dbReference>
<feature type="domain" description="Ribonuclease H1 N-terminal" evidence="2">
    <location>
        <begin position="333"/>
        <end position="368"/>
    </location>
</feature>
<keyword evidence="4" id="KW-1185">Reference proteome</keyword>
<comment type="caution">
    <text evidence="3">The sequence shown here is derived from an EMBL/GenBank/DDBJ whole genome shotgun (WGS) entry which is preliminary data.</text>
</comment>
<organism evidence="3 4">
    <name type="scientific">Mycena alexandri</name>
    <dbReference type="NCBI Taxonomy" id="1745969"/>
    <lineage>
        <taxon>Eukaryota</taxon>
        <taxon>Fungi</taxon>
        <taxon>Dikarya</taxon>
        <taxon>Basidiomycota</taxon>
        <taxon>Agaricomycotina</taxon>
        <taxon>Agaricomycetes</taxon>
        <taxon>Agaricomycetidae</taxon>
        <taxon>Agaricales</taxon>
        <taxon>Marasmiineae</taxon>
        <taxon>Mycenaceae</taxon>
        <taxon>Mycena</taxon>
    </lineage>
</organism>
<feature type="compositionally biased region" description="Low complexity" evidence="1">
    <location>
        <begin position="440"/>
        <end position="454"/>
    </location>
</feature>
<dbReference type="EMBL" id="JARJCM010000027">
    <property type="protein sequence ID" value="KAJ7039425.1"/>
    <property type="molecule type" value="Genomic_DNA"/>
</dbReference>
<feature type="compositionally biased region" description="Polar residues" evidence="1">
    <location>
        <begin position="397"/>
        <end position="407"/>
    </location>
</feature>
<feature type="region of interest" description="Disordered" evidence="1">
    <location>
        <begin position="440"/>
        <end position="468"/>
    </location>
</feature>
<evidence type="ECO:0000256" key="1">
    <source>
        <dbReference type="SAM" id="MobiDB-lite"/>
    </source>
</evidence>
<name>A0AAD6X8L2_9AGAR</name>
<accession>A0AAD6X8L2</accession>
<dbReference type="InterPro" id="IPR009027">
    <property type="entry name" value="Ribosomal_bL9/RNase_H1_N"/>
</dbReference>
<feature type="region of interest" description="Disordered" evidence="1">
    <location>
        <begin position="392"/>
        <end position="421"/>
    </location>
</feature>
<dbReference type="SUPFAM" id="SSF55658">
    <property type="entry name" value="L9 N-domain-like"/>
    <property type="match status" value="1"/>
</dbReference>
<dbReference type="AlphaFoldDB" id="A0AAD6X8L2"/>
<feature type="region of interest" description="Disordered" evidence="1">
    <location>
        <begin position="82"/>
        <end position="114"/>
    </location>
</feature>
<evidence type="ECO:0000313" key="4">
    <source>
        <dbReference type="Proteomes" id="UP001218188"/>
    </source>
</evidence>
<sequence>MPPSSVERCVDDEERHMRRLATYRKYRRTHLEERRRQGRERMARLRATRTEEQRQRNVEAQARYRERYREQIAHRARRAAVRKNAAAGRETKLRPKARQYWSDPDLASSEEEEEDDECTLKRRLFLPSLLPPARLAFALARRFGHAGDTIPVRIVVRGWLRAEGPSPQVAATAQSTAHGESESVVGKGVMTGGEDGSRALSQSRKRQISSRAQRRLAIAADAAAKDLTCTRRDSKNGRRLAHLLVATREMGWGHVAQICANLMALPLFPLAMSTPQLKLVKTNIRAQDLVMDIRGGSNSRYYCLPPFHGAPQDDNAALRPKSAAGGGYPFHLVAQGHIVGVFDSWPAAKASLSGYPDSSNAGYHSLEECVEAWQRLCPLGIHPHPVDPAAQLGKTPGTATNFVNTSPRKIKREGTPGADRRELNLSSLIRIARDRFRNSSMPSVSSVSSVSRSTPPSPQKKPAEAPHNMNFVIRGAGIVSSSAARSEERYLELQRRGEEPDILLTRNFERATRFALEEVETEGAEEE</sequence>
<dbReference type="InterPro" id="IPR011320">
    <property type="entry name" value="RNase_H1_N"/>
</dbReference>